<name>A0ABN7T773_OIKDI</name>
<dbReference type="EMBL" id="OU015567">
    <property type="protein sequence ID" value="CAG5111541.1"/>
    <property type="molecule type" value="Genomic_DNA"/>
</dbReference>
<feature type="transmembrane region" description="Helical" evidence="6">
    <location>
        <begin position="131"/>
        <end position="160"/>
    </location>
</feature>
<evidence type="ECO:0000256" key="5">
    <source>
        <dbReference type="ARBA" id="ARBA00023136"/>
    </source>
</evidence>
<dbReference type="PANTHER" id="PTHR12300">
    <property type="entry name" value="HVA22-LIKE PROTEINS"/>
    <property type="match status" value="1"/>
</dbReference>
<feature type="compositionally biased region" description="Basic and acidic residues" evidence="7">
    <location>
        <begin position="40"/>
        <end position="59"/>
    </location>
</feature>
<comment type="similarity">
    <text evidence="2 6">Belongs to the DP1 family.</text>
</comment>
<accession>A0ABN7T773</accession>
<evidence type="ECO:0000256" key="3">
    <source>
        <dbReference type="ARBA" id="ARBA00022692"/>
    </source>
</evidence>
<feature type="region of interest" description="Disordered" evidence="7">
    <location>
        <begin position="36"/>
        <end position="59"/>
    </location>
</feature>
<evidence type="ECO:0000313" key="9">
    <source>
        <dbReference type="Proteomes" id="UP001158576"/>
    </source>
</evidence>
<evidence type="ECO:0000256" key="2">
    <source>
        <dbReference type="ARBA" id="ARBA00008573"/>
    </source>
</evidence>
<dbReference type="Proteomes" id="UP001158576">
    <property type="component" value="Chromosome 2"/>
</dbReference>
<sequence>MIESEKGKEGISYSNCSAFSDASGSDLSCTILSDASDSDLSDREEAQQEESHGTDSDRKTTSTRVWSFRGLFTFILAKGKSKSRSKYLLRIRPRSTMVAYLNQIDQFLRTPGKIDEIFTAVEQKTKVQRKFIGLGGAFIAMGLIMTTLAPLVVNCIAFAYPAYKSIKALESSNKEDDTKWLTYWVVYGVFSVAEFFTDLILSWFPFYYLAKMLLFVWCMAPIQANGSQFIYSHVILPWFLKNEGKLDQAFDRSKKLLADAAGEAEKVAKQAASDALLKED</sequence>
<keyword evidence="3 6" id="KW-0812">Transmembrane</keyword>
<gene>
    <name evidence="8" type="ORF">OKIOD_LOCUS14606</name>
</gene>
<comment type="subcellular location">
    <subcellularLocation>
        <location evidence="1 6">Membrane</location>
        <topology evidence="1 6">Multi-pass membrane protein</topology>
    </subcellularLocation>
</comment>
<feature type="transmembrane region" description="Helical" evidence="6">
    <location>
        <begin position="180"/>
        <end position="204"/>
    </location>
</feature>
<keyword evidence="9" id="KW-1185">Reference proteome</keyword>
<keyword evidence="5 6" id="KW-0472">Membrane</keyword>
<reference evidence="8 9" key="1">
    <citation type="submission" date="2021-04" db="EMBL/GenBank/DDBJ databases">
        <authorList>
            <person name="Bliznina A."/>
        </authorList>
    </citation>
    <scope>NUCLEOTIDE SEQUENCE [LARGE SCALE GENOMIC DNA]</scope>
</reference>
<dbReference type="InterPro" id="IPR004345">
    <property type="entry name" value="TB2_DP1_HVA22"/>
</dbReference>
<keyword evidence="4 6" id="KW-1133">Transmembrane helix</keyword>
<proteinExistence type="inferred from homology"/>
<evidence type="ECO:0000313" key="8">
    <source>
        <dbReference type="EMBL" id="CAG5111541.1"/>
    </source>
</evidence>
<organism evidence="8 9">
    <name type="scientific">Oikopleura dioica</name>
    <name type="common">Tunicate</name>
    <dbReference type="NCBI Taxonomy" id="34765"/>
    <lineage>
        <taxon>Eukaryota</taxon>
        <taxon>Metazoa</taxon>
        <taxon>Chordata</taxon>
        <taxon>Tunicata</taxon>
        <taxon>Appendicularia</taxon>
        <taxon>Copelata</taxon>
        <taxon>Oikopleuridae</taxon>
        <taxon>Oikopleura</taxon>
    </lineage>
</organism>
<evidence type="ECO:0000256" key="6">
    <source>
        <dbReference type="RuleBase" id="RU362006"/>
    </source>
</evidence>
<evidence type="ECO:0000256" key="4">
    <source>
        <dbReference type="ARBA" id="ARBA00022989"/>
    </source>
</evidence>
<dbReference type="PANTHER" id="PTHR12300:SF161">
    <property type="entry name" value="RECEPTOR EXPRESSION-ENHANCING PROTEIN"/>
    <property type="match status" value="1"/>
</dbReference>
<evidence type="ECO:0000256" key="7">
    <source>
        <dbReference type="SAM" id="MobiDB-lite"/>
    </source>
</evidence>
<evidence type="ECO:0000256" key="1">
    <source>
        <dbReference type="ARBA" id="ARBA00004141"/>
    </source>
</evidence>
<protein>
    <recommendedName>
        <fullName evidence="6">Receptor expression-enhancing protein</fullName>
    </recommendedName>
</protein>
<dbReference type="Pfam" id="PF03134">
    <property type="entry name" value="TB2_DP1_HVA22"/>
    <property type="match status" value="1"/>
</dbReference>